<accession>A0A5K1VMY5</accession>
<evidence type="ECO:0000313" key="1">
    <source>
        <dbReference type="EMBL" id="GAT91900.1"/>
    </source>
</evidence>
<evidence type="ECO:0000313" key="2">
    <source>
        <dbReference type="Proteomes" id="UP000078387"/>
    </source>
</evidence>
<dbReference type="OMA" id="PTHANEM"/>
<comment type="caution">
    <text evidence="1">The sequence shown here is derived from an EMBL/GenBank/DDBJ whole genome shotgun (WGS) entry which is preliminary data.</text>
</comment>
<dbReference type="VEuPathDB" id="AmoebaDB:EHI7A_037430"/>
<reference evidence="1 2" key="1">
    <citation type="submission" date="2016-05" db="EMBL/GenBank/DDBJ databases">
        <title>First whole genome sequencing of Entamoeba histolytica HM1:IMSS-clone-6.</title>
        <authorList>
            <person name="Mukherjee Avik.K."/>
            <person name="Izumyama S."/>
            <person name="Nakada-Tsukui K."/>
            <person name="Nozaki T."/>
        </authorList>
    </citation>
    <scope>NUCLEOTIDE SEQUENCE [LARGE SCALE GENOMIC DNA]</scope>
    <source>
        <strain evidence="1 2">HM1:IMSS clone 6</strain>
    </source>
</reference>
<dbReference type="VEuPathDB" id="AmoebaDB:KM1_030370"/>
<protein>
    <recommendedName>
        <fullName evidence="3">HSF-type DNA-binding domain-containing protein</fullName>
    </recommendedName>
</protein>
<dbReference type="Gene3D" id="3.90.980.20">
    <property type="match status" value="1"/>
</dbReference>
<dbReference type="FunFam" id="3.90.980.20:FF:000007">
    <property type="entry name" value="Uncharacterized protein"/>
    <property type="match status" value="1"/>
</dbReference>
<dbReference type="VEuPathDB" id="AmoebaDB:EHI_012140"/>
<sequence>MERPCNTPVFNEVDSTPIPPEIPEDEEYHLKLCLCPLCKHGMEVFGVKRPVSWILICRVILYSLMELHKGTVYFSLKDDIHGFVADHWHIFGQLDQFKTNPNRWKKAFLDGLSHSPFFQSGTLTLKRPNFWKLRRKDCPWVKQKKSSLIEENDDQGIKEGKEEIQQQNSFFQAIGDSPMPEFNGIPTRDNAKEFLKTSVENTKSQLDKCQIICQNLSKDPQLNQNMKMINDQLNWIHNSLNVISANIETTLF</sequence>
<dbReference type="VEuPathDB" id="AmoebaDB:EHI8A_011420"/>
<proteinExistence type="predicted"/>
<dbReference type="Proteomes" id="UP000078387">
    <property type="component" value="Unassembled WGS sequence"/>
</dbReference>
<dbReference type="EMBL" id="BDEQ01000001">
    <property type="protein sequence ID" value="GAT91900.1"/>
    <property type="molecule type" value="Genomic_DNA"/>
</dbReference>
<name>A0A5K1VMY5_ENTHI</name>
<organism evidence="1 2">
    <name type="scientific">Entamoeba histolytica</name>
    <dbReference type="NCBI Taxonomy" id="5759"/>
    <lineage>
        <taxon>Eukaryota</taxon>
        <taxon>Amoebozoa</taxon>
        <taxon>Evosea</taxon>
        <taxon>Archamoebae</taxon>
        <taxon>Mastigamoebida</taxon>
        <taxon>Entamoebidae</taxon>
        <taxon>Entamoeba</taxon>
    </lineage>
</organism>
<dbReference type="VEuPathDB" id="AmoebaDB:EHI5A_020630"/>
<dbReference type="AlphaFoldDB" id="A0A5K1VMY5"/>
<evidence type="ECO:0008006" key="3">
    <source>
        <dbReference type="Google" id="ProtNLM"/>
    </source>
</evidence>
<gene>
    <name evidence="1" type="ORF">CL6EHI_012140</name>
</gene>